<reference evidence="1 2" key="1">
    <citation type="submission" date="2017-09" db="EMBL/GenBank/DDBJ databases">
        <authorList>
            <person name="Lee N."/>
            <person name="Cho B.-K."/>
        </authorList>
    </citation>
    <scope>NUCLEOTIDE SEQUENCE [LARGE SCALE GENOMIC DNA]</scope>
    <source>
        <strain evidence="1 2">ATCC 39115</strain>
    </source>
</reference>
<protein>
    <submittedName>
        <fullName evidence="1">VWA domain-containing protein</fullName>
    </submittedName>
</protein>
<dbReference type="EMBL" id="CP023700">
    <property type="protein sequence ID" value="QEU88865.1"/>
    <property type="molecule type" value="Genomic_DNA"/>
</dbReference>
<dbReference type="RefSeq" id="WP_016823642.1">
    <property type="nucleotide sequence ID" value="NZ_CP023700.1"/>
</dbReference>
<dbReference type="Proteomes" id="UP000327143">
    <property type="component" value="Chromosome"/>
</dbReference>
<evidence type="ECO:0000313" key="1">
    <source>
        <dbReference type="EMBL" id="QEU88865.1"/>
    </source>
</evidence>
<dbReference type="SUPFAM" id="SSF53300">
    <property type="entry name" value="vWA-like"/>
    <property type="match status" value="1"/>
</dbReference>
<dbReference type="InterPro" id="IPR036465">
    <property type="entry name" value="vWFA_dom_sf"/>
</dbReference>
<accession>A0ABX6ANW7</accession>
<organism evidence="1 2">
    <name type="scientific">Streptomyces viridosporus T7A</name>
    <dbReference type="NCBI Taxonomy" id="665577"/>
    <lineage>
        <taxon>Bacteria</taxon>
        <taxon>Bacillati</taxon>
        <taxon>Actinomycetota</taxon>
        <taxon>Actinomycetes</taxon>
        <taxon>Kitasatosporales</taxon>
        <taxon>Streptomycetaceae</taxon>
        <taxon>Streptomyces</taxon>
    </lineage>
</organism>
<keyword evidence="2" id="KW-1185">Reference proteome</keyword>
<sequence length="366" mass="40703">MSATVKDRLKKHFVNHVALVIDKSGSMRGHSEQLIRVVDEFVKGLQEESDRLGHETRISLYAFDHLVENLVWDMDVKHLPSMRGLYTVENGATALIQASVKALDDLGHIWEEYGEHSFLQVVVTDGEENASGADRTGSRHDHLPDGRAVLDEWRGRIADKLNNLPDHWTSAIMVPNSLAKRTAQQYGFPTGNISIWDADSAQGVEEAIGTVKTAATRFLQDREQGVRGTKNLFAVGQDLDMTTVKSALTPLDSTKYKLYEVKDEHDGMQIRDFVQSKNHTYVTGMAYYQLGARVSVQASKEVAVFEKSSELVYGGPDARELLFGADGRTNGTLSVKAGHNPDLHVFIQSKSVNRKLKKGTRLLVML</sequence>
<evidence type="ECO:0000313" key="2">
    <source>
        <dbReference type="Proteomes" id="UP000327143"/>
    </source>
</evidence>
<name>A0ABX6ANW7_STRVD</name>
<dbReference type="Gene3D" id="3.40.50.410">
    <property type="entry name" value="von Willebrand factor, type A domain"/>
    <property type="match status" value="1"/>
</dbReference>
<proteinExistence type="predicted"/>
<gene>
    <name evidence="1" type="ORF">CP969_32395</name>
</gene>